<protein>
    <submittedName>
        <fullName evidence="5">Isopenicillin N synthase family oxygenase</fullName>
    </submittedName>
</protein>
<keyword evidence="3" id="KW-0479">Metal-binding</keyword>
<evidence type="ECO:0000259" key="4">
    <source>
        <dbReference type="PROSITE" id="PS51471"/>
    </source>
</evidence>
<dbReference type="GO" id="GO:0016491">
    <property type="term" value="F:oxidoreductase activity"/>
    <property type="evidence" value="ECO:0007669"/>
    <property type="project" value="UniProtKB-KW"/>
</dbReference>
<accession>A0A5P2UF71</accession>
<dbReference type="InterPro" id="IPR005123">
    <property type="entry name" value="Oxoglu/Fe-dep_dioxygenase_dom"/>
</dbReference>
<dbReference type="SUPFAM" id="SSF51197">
    <property type="entry name" value="Clavaminate synthase-like"/>
    <property type="match status" value="1"/>
</dbReference>
<keyword evidence="6" id="KW-1185">Reference proteome</keyword>
<evidence type="ECO:0000256" key="3">
    <source>
        <dbReference type="RuleBase" id="RU003682"/>
    </source>
</evidence>
<dbReference type="EMBL" id="CP023701">
    <property type="protein sequence ID" value="QEU77099.1"/>
    <property type="molecule type" value="Genomic_DNA"/>
</dbReference>
<organism evidence="5 6">
    <name type="scientific">Streptomyces subrutilus</name>
    <dbReference type="NCBI Taxonomy" id="36818"/>
    <lineage>
        <taxon>Bacteria</taxon>
        <taxon>Bacillati</taxon>
        <taxon>Actinomycetota</taxon>
        <taxon>Actinomycetes</taxon>
        <taxon>Kitasatosporales</taxon>
        <taxon>Streptomycetaceae</taxon>
        <taxon>Streptomyces</taxon>
    </lineage>
</organism>
<dbReference type="InterPro" id="IPR044861">
    <property type="entry name" value="IPNS-like_FE2OG_OXY"/>
</dbReference>
<gene>
    <name evidence="5" type="ORF">CP968_01155</name>
</gene>
<keyword evidence="2" id="KW-0045">Antibiotic biosynthesis</keyword>
<proteinExistence type="inferred from homology"/>
<evidence type="ECO:0000313" key="5">
    <source>
        <dbReference type="EMBL" id="QEU77099.1"/>
    </source>
</evidence>
<feature type="domain" description="Fe2OG dioxygenase" evidence="4">
    <location>
        <begin position="162"/>
        <end position="264"/>
    </location>
</feature>
<dbReference type="Proteomes" id="UP000326831">
    <property type="component" value="Chromosome"/>
</dbReference>
<keyword evidence="3" id="KW-0560">Oxidoreductase</keyword>
<dbReference type="GO" id="GO:0046872">
    <property type="term" value="F:metal ion binding"/>
    <property type="evidence" value="ECO:0007669"/>
    <property type="project" value="UniProtKB-KW"/>
</dbReference>
<dbReference type="RefSeq" id="WP_150516198.1">
    <property type="nucleotide sequence ID" value="NZ_BMVX01000024.1"/>
</dbReference>
<dbReference type="Gene3D" id="2.60.120.330">
    <property type="entry name" value="B-lactam Antibiotic, Isopenicillin N Synthase, Chain"/>
    <property type="match status" value="1"/>
</dbReference>
<dbReference type="InterPro" id="IPR027443">
    <property type="entry name" value="IPNS-like_sf"/>
</dbReference>
<dbReference type="KEGG" id="ssub:CP968_01155"/>
<dbReference type="Pfam" id="PF14226">
    <property type="entry name" value="DIOX_N"/>
    <property type="match status" value="1"/>
</dbReference>
<name>A0A5P2UF71_9ACTN</name>
<dbReference type="Pfam" id="PF03171">
    <property type="entry name" value="2OG-FeII_Oxy"/>
    <property type="match status" value="1"/>
</dbReference>
<dbReference type="OrthoDB" id="21825at2"/>
<evidence type="ECO:0000256" key="1">
    <source>
        <dbReference type="ARBA" id="ARBA00004792"/>
    </source>
</evidence>
<dbReference type="PANTHER" id="PTHR47990">
    <property type="entry name" value="2-OXOGLUTARATE (2OG) AND FE(II)-DEPENDENT OXYGENASE SUPERFAMILY PROTEIN-RELATED"/>
    <property type="match status" value="1"/>
</dbReference>
<dbReference type="PROSITE" id="PS51471">
    <property type="entry name" value="FE2OG_OXY"/>
    <property type="match status" value="1"/>
</dbReference>
<reference evidence="5 6" key="1">
    <citation type="submission" date="2017-09" db="EMBL/GenBank/DDBJ databases">
        <authorList>
            <person name="Lee N."/>
            <person name="Cho B.-K."/>
        </authorList>
    </citation>
    <scope>NUCLEOTIDE SEQUENCE [LARGE SCALE GENOMIC DNA]</scope>
    <source>
        <strain evidence="5 6">ATCC 27467</strain>
    </source>
</reference>
<evidence type="ECO:0000256" key="2">
    <source>
        <dbReference type="ARBA" id="ARBA00023194"/>
    </source>
</evidence>
<comment type="similarity">
    <text evidence="3">Belongs to the iron/ascorbate-dependent oxidoreductase family.</text>
</comment>
<dbReference type="InterPro" id="IPR050231">
    <property type="entry name" value="Iron_ascorbate_oxido_reductase"/>
</dbReference>
<dbReference type="PRINTS" id="PR00682">
    <property type="entry name" value="IPNSYNTHASE"/>
</dbReference>
<keyword evidence="3" id="KW-0408">Iron</keyword>
<dbReference type="GO" id="GO:0017000">
    <property type="term" value="P:antibiotic biosynthetic process"/>
    <property type="evidence" value="ECO:0007669"/>
    <property type="project" value="UniProtKB-KW"/>
</dbReference>
<dbReference type="AlphaFoldDB" id="A0A5P2UF71"/>
<evidence type="ECO:0000313" key="6">
    <source>
        <dbReference type="Proteomes" id="UP000326831"/>
    </source>
</evidence>
<sequence length="304" mass="33880">MIPHVQLPGHAAGWTSKDRAAVAVDLGRSFRRTGFVFVHNHGIPDDLIGDVYSETRRFYQLAPAQKSLYDATEQSQFLGYRGLGRERSRIHGGTEACEQYRIGHTTEEATLSCAVDFYHGPFPKSLELLAHLTQLGDRTLAACALDLGLDEDAFTPYLIGSPLHRLGLNHYGASYPAHGGSAAGYAMSPHIDLSLLTILDQDEPGLEVRDRDGRWLEVPMVRGALFLFLGDYVQRWSNGRHRAAPHRVRRVERDRMSIQYKHRPDYGVVVRPLDVLIGPQEQPAYAPLNTGRDYVAVLRSILGG</sequence>
<dbReference type="InterPro" id="IPR026992">
    <property type="entry name" value="DIOX_N"/>
</dbReference>
<comment type="pathway">
    <text evidence="1">Antibiotic biosynthesis.</text>
</comment>